<proteinExistence type="predicted"/>
<dbReference type="InterPro" id="IPR010432">
    <property type="entry name" value="RDD"/>
</dbReference>
<protein>
    <submittedName>
        <fullName evidence="8">RDD family protein</fullName>
    </submittedName>
</protein>
<sequence>MSNSFKVTPDLYTSKGNRFAHYIVDIIIVLLIFYAILLGPIFLYYSFAEDTTAMDSFLDGIESNPLLDRLITAIVLALIYFAIESLTKGKSVGKFITKTKVVLEDGSRPSSSDFLKRSFSRMIPFEPFSFLGSEGRGWHDTISKTYVVDIDKFEAKRKSHDELDQIGAHLIEEK</sequence>
<accession>A0A4Q9FB93</accession>
<evidence type="ECO:0000256" key="6">
    <source>
        <dbReference type="SAM" id="Phobius"/>
    </source>
</evidence>
<dbReference type="PANTHER" id="PTHR36115">
    <property type="entry name" value="PROLINE-RICH ANTIGEN HOMOLOG-RELATED"/>
    <property type="match status" value="1"/>
</dbReference>
<keyword evidence="9" id="KW-1185">Reference proteome</keyword>
<dbReference type="GO" id="GO:0005886">
    <property type="term" value="C:plasma membrane"/>
    <property type="evidence" value="ECO:0007669"/>
    <property type="project" value="UniProtKB-SubCell"/>
</dbReference>
<comment type="subcellular location">
    <subcellularLocation>
        <location evidence="1">Cell membrane</location>
        <topology evidence="1">Multi-pass membrane protein</topology>
    </subcellularLocation>
</comment>
<feature type="domain" description="RDD" evidence="7">
    <location>
        <begin position="14"/>
        <end position="131"/>
    </location>
</feature>
<evidence type="ECO:0000256" key="1">
    <source>
        <dbReference type="ARBA" id="ARBA00004651"/>
    </source>
</evidence>
<evidence type="ECO:0000313" key="9">
    <source>
        <dbReference type="Proteomes" id="UP000291142"/>
    </source>
</evidence>
<gene>
    <name evidence="8" type="ORF">EYD45_12810</name>
</gene>
<evidence type="ECO:0000313" key="8">
    <source>
        <dbReference type="EMBL" id="TBN01902.1"/>
    </source>
</evidence>
<keyword evidence="2" id="KW-1003">Cell membrane</keyword>
<evidence type="ECO:0000256" key="2">
    <source>
        <dbReference type="ARBA" id="ARBA00022475"/>
    </source>
</evidence>
<keyword evidence="3 6" id="KW-0812">Transmembrane</keyword>
<feature type="transmembrane region" description="Helical" evidence="6">
    <location>
        <begin position="66"/>
        <end position="83"/>
    </location>
</feature>
<evidence type="ECO:0000256" key="4">
    <source>
        <dbReference type="ARBA" id="ARBA00022989"/>
    </source>
</evidence>
<keyword evidence="4 6" id="KW-1133">Transmembrane helix</keyword>
<evidence type="ECO:0000256" key="3">
    <source>
        <dbReference type="ARBA" id="ARBA00022692"/>
    </source>
</evidence>
<dbReference type="AlphaFoldDB" id="A0A4Q9FB93"/>
<name>A0A4Q9FB93_9FLAO</name>
<feature type="transmembrane region" description="Helical" evidence="6">
    <location>
        <begin position="21"/>
        <end position="46"/>
    </location>
</feature>
<dbReference type="Pfam" id="PF06271">
    <property type="entry name" value="RDD"/>
    <property type="match status" value="1"/>
</dbReference>
<organism evidence="8 9">
    <name type="scientific">Hyunsoonleella flava</name>
    <dbReference type="NCBI Taxonomy" id="2527939"/>
    <lineage>
        <taxon>Bacteria</taxon>
        <taxon>Pseudomonadati</taxon>
        <taxon>Bacteroidota</taxon>
        <taxon>Flavobacteriia</taxon>
        <taxon>Flavobacteriales</taxon>
        <taxon>Flavobacteriaceae</taxon>
    </lineage>
</organism>
<reference evidence="8 9" key="1">
    <citation type="submission" date="2019-02" db="EMBL/GenBank/DDBJ databases">
        <title>Hyunsoonleella sp., isolated from marine sediment.</title>
        <authorList>
            <person name="Liu B.-T."/>
        </authorList>
    </citation>
    <scope>NUCLEOTIDE SEQUENCE [LARGE SCALE GENOMIC DNA]</scope>
    <source>
        <strain evidence="8 9">T58</strain>
    </source>
</reference>
<comment type="caution">
    <text evidence="8">The sequence shown here is derived from an EMBL/GenBank/DDBJ whole genome shotgun (WGS) entry which is preliminary data.</text>
</comment>
<evidence type="ECO:0000259" key="7">
    <source>
        <dbReference type="Pfam" id="PF06271"/>
    </source>
</evidence>
<dbReference type="EMBL" id="SIRT01000011">
    <property type="protein sequence ID" value="TBN01902.1"/>
    <property type="molecule type" value="Genomic_DNA"/>
</dbReference>
<evidence type="ECO:0000256" key="5">
    <source>
        <dbReference type="ARBA" id="ARBA00023136"/>
    </source>
</evidence>
<keyword evidence="5 6" id="KW-0472">Membrane</keyword>
<dbReference type="PANTHER" id="PTHR36115:SF4">
    <property type="entry name" value="MEMBRANE PROTEIN"/>
    <property type="match status" value="1"/>
</dbReference>
<dbReference type="InterPro" id="IPR051791">
    <property type="entry name" value="Pra-immunoreactive"/>
</dbReference>
<dbReference type="OrthoDB" id="762068at2"/>
<dbReference type="RefSeq" id="WP_130964955.1">
    <property type="nucleotide sequence ID" value="NZ_SIRT01000011.1"/>
</dbReference>
<dbReference type="Proteomes" id="UP000291142">
    <property type="component" value="Unassembled WGS sequence"/>
</dbReference>